<evidence type="ECO:0000313" key="2">
    <source>
        <dbReference type="EMBL" id="ORX63472.1"/>
    </source>
</evidence>
<evidence type="ECO:0000256" key="1">
    <source>
        <dbReference type="SAM" id="SignalP"/>
    </source>
</evidence>
<reference evidence="2 3" key="2">
    <citation type="submission" date="2016-08" db="EMBL/GenBank/DDBJ databases">
        <title>Pervasive Adenine N6-methylation of Active Genes in Fungi.</title>
        <authorList>
            <consortium name="DOE Joint Genome Institute"/>
            <person name="Mondo S.J."/>
            <person name="Dannebaum R.O."/>
            <person name="Kuo R.C."/>
            <person name="Labutti K."/>
            <person name="Haridas S."/>
            <person name="Kuo A."/>
            <person name="Salamov A."/>
            <person name="Ahrendt S.R."/>
            <person name="Lipzen A."/>
            <person name="Sullivan W."/>
            <person name="Andreopoulos W.B."/>
            <person name="Clum A."/>
            <person name="Lindquist E."/>
            <person name="Daum C."/>
            <person name="Ramamoorthy G.K."/>
            <person name="Gryganskyi A."/>
            <person name="Culley D."/>
            <person name="Magnuson J.K."/>
            <person name="James T.Y."/>
            <person name="O'Malley M.A."/>
            <person name="Stajich J.E."/>
            <person name="Spatafora J.W."/>
            <person name="Visel A."/>
            <person name="Grigoriev I.V."/>
        </authorList>
    </citation>
    <scope>NUCLEOTIDE SEQUENCE [LARGE SCALE GENOMIC DNA]</scope>
    <source>
        <strain evidence="2 3">S4</strain>
    </source>
</reference>
<gene>
    <name evidence="2" type="ORF">BCR32DRAFT_251565</name>
</gene>
<organism evidence="2 3">
    <name type="scientific">Anaeromyces robustus</name>
    <dbReference type="NCBI Taxonomy" id="1754192"/>
    <lineage>
        <taxon>Eukaryota</taxon>
        <taxon>Fungi</taxon>
        <taxon>Fungi incertae sedis</taxon>
        <taxon>Chytridiomycota</taxon>
        <taxon>Chytridiomycota incertae sedis</taxon>
        <taxon>Neocallimastigomycetes</taxon>
        <taxon>Neocallimastigales</taxon>
        <taxon>Neocallimastigaceae</taxon>
        <taxon>Anaeromyces</taxon>
    </lineage>
</organism>
<evidence type="ECO:0000313" key="3">
    <source>
        <dbReference type="Proteomes" id="UP000193944"/>
    </source>
</evidence>
<comment type="caution">
    <text evidence="2">The sequence shown here is derived from an EMBL/GenBank/DDBJ whole genome shotgun (WGS) entry which is preliminary data.</text>
</comment>
<protein>
    <submittedName>
        <fullName evidence="2">Uncharacterized protein</fullName>
    </submittedName>
</protein>
<accession>A0A1Y1VQ84</accession>
<name>A0A1Y1VQ84_9FUNG</name>
<feature type="signal peptide" evidence="1">
    <location>
        <begin position="1"/>
        <end position="24"/>
    </location>
</feature>
<feature type="chain" id="PRO_5012892176" evidence="1">
    <location>
        <begin position="25"/>
        <end position="232"/>
    </location>
</feature>
<proteinExistence type="predicted"/>
<dbReference type="AlphaFoldDB" id="A0A1Y1VQ84"/>
<dbReference type="Proteomes" id="UP000193944">
    <property type="component" value="Unassembled WGS sequence"/>
</dbReference>
<reference evidence="2 3" key="1">
    <citation type="submission" date="2016-08" db="EMBL/GenBank/DDBJ databases">
        <title>A Parts List for Fungal Cellulosomes Revealed by Comparative Genomics.</title>
        <authorList>
            <consortium name="DOE Joint Genome Institute"/>
            <person name="Haitjema C.H."/>
            <person name="Gilmore S.P."/>
            <person name="Henske J.K."/>
            <person name="Solomon K.V."/>
            <person name="De Groot R."/>
            <person name="Kuo A."/>
            <person name="Mondo S.J."/>
            <person name="Salamov A.A."/>
            <person name="Labutti K."/>
            <person name="Zhao Z."/>
            <person name="Chiniquy J."/>
            <person name="Barry K."/>
            <person name="Brewer H.M."/>
            <person name="Purvine S.O."/>
            <person name="Wright A.T."/>
            <person name="Boxma B."/>
            <person name="Van Alen T."/>
            <person name="Hackstein J.H."/>
            <person name="Baker S.E."/>
            <person name="Grigoriev I.V."/>
            <person name="O'Malley M.A."/>
        </authorList>
    </citation>
    <scope>NUCLEOTIDE SEQUENCE [LARGE SCALE GENOMIC DNA]</scope>
    <source>
        <strain evidence="2 3">S4</strain>
    </source>
</reference>
<sequence>MKFNKNLKLFFCLIIFMSSNLAYSLNIKRNISFEEDKFFEGLSKECSEEQDNSEYNECMEEITGENYKQVCSTFNSEKCQKFFNNPLDYFPICKDDPKIKEYYQPSIMNYFTIHYGLICLTDENDNLCPFGLAVITKSGANEFVEDTCKSEKCTHSTIELCKKVTTDNLLSVESSSLTNGSYTYDELNSYKNVIKKLESDECRTQHVTSNANTIKNNSLLISLLLLLLLLLK</sequence>
<dbReference type="EMBL" id="MCFG01000630">
    <property type="protein sequence ID" value="ORX63472.1"/>
    <property type="molecule type" value="Genomic_DNA"/>
</dbReference>
<keyword evidence="1" id="KW-0732">Signal</keyword>
<keyword evidence="3" id="KW-1185">Reference proteome</keyword>